<keyword evidence="11" id="KW-0482">Metalloprotease</keyword>
<evidence type="ECO:0000313" key="17">
    <source>
        <dbReference type="Proteomes" id="UP000028524"/>
    </source>
</evidence>
<reference evidence="16 17" key="1">
    <citation type="journal article" date="2014" name="BMC Genomics">
        <title>Comparative genome sequencing reveals chemotype-specific gene clusters in the toxigenic black mold Stachybotrys.</title>
        <authorList>
            <person name="Semeiks J."/>
            <person name="Borek D."/>
            <person name="Otwinowski Z."/>
            <person name="Grishin N.V."/>
        </authorList>
    </citation>
    <scope>NUCLEOTIDE SEQUENCE [LARGE SCALE GENOMIC DNA]</scope>
    <source>
        <strain evidence="16 17">IBT 40285</strain>
    </source>
</reference>
<dbReference type="Proteomes" id="UP000028524">
    <property type="component" value="Unassembled WGS sequence"/>
</dbReference>
<feature type="active site" description="Proton donor/acceptor" evidence="13">
    <location>
        <position position="398"/>
    </location>
</feature>
<evidence type="ECO:0000256" key="13">
    <source>
        <dbReference type="PROSITE-ProRule" id="PRU01379"/>
    </source>
</evidence>
<sequence length="439" mass="49118">MKLLYALPLAAVLAPASAVLTAPATPVNYDGYKVVRFEAQRGLSVADIHSQLAAVVKEFDEWNFDSDDVTVAVGPDSLPALDSLGLDYFTMHYDLGRSIAEESRNTPRRRAVHEKRQLATDPTWFDSYHDYEDHIAFFEDLHATYPNNTELVSTGTSYEGRDQFGIHFWGSAGPGVNPAVLWHGTVHAREWISAMVVEYLTVQLLSGYGTNAQVTGFVDNYDFWVFPFVNPDGFVYTQTNDRLWRKNRQPPPCSSNSTCIGRDVNRNWPYMWDANPAGASTNPCSQTYKGAAPADTPEMQGMHALVDRLRDETGIKLFIDWHSYSQYLLAPVGWNCTEYVPTLGQHITMGRNVARSIFAVDGVQFVFGPSCAVLYPSTGYSVDYAYAVGEAQWAYLIELRDTGAFGFILPPEQIRISGQEQWAGMRTMLSSLETVFWDS</sequence>
<organism evidence="16 17">
    <name type="scientific">Stachybotrys chlorohalonatus (strain IBT 40285)</name>
    <dbReference type="NCBI Taxonomy" id="1283841"/>
    <lineage>
        <taxon>Eukaryota</taxon>
        <taxon>Fungi</taxon>
        <taxon>Dikarya</taxon>
        <taxon>Ascomycota</taxon>
        <taxon>Pezizomycotina</taxon>
        <taxon>Sordariomycetes</taxon>
        <taxon>Hypocreomycetidae</taxon>
        <taxon>Hypocreales</taxon>
        <taxon>Stachybotryaceae</taxon>
        <taxon>Stachybotrys</taxon>
    </lineage>
</organism>
<comment type="subcellular location">
    <subcellularLocation>
        <location evidence="3">Secreted</location>
    </subcellularLocation>
</comment>
<keyword evidence="6" id="KW-0645">Protease</keyword>
<keyword evidence="5" id="KW-0964">Secreted</keyword>
<dbReference type="EMBL" id="KL660903">
    <property type="protein sequence ID" value="KFA60633.1"/>
    <property type="molecule type" value="Genomic_DNA"/>
</dbReference>
<evidence type="ECO:0000256" key="6">
    <source>
        <dbReference type="ARBA" id="ARBA00022670"/>
    </source>
</evidence>
<dbReference type="HOGENOM" id="CLU_019326_1_1_1"/>
<gene>
    <name evidence="16" type="ORF">S40285_09178</name>
</gene>
<evidence type="ECO:0000256" key="2">
    <source>
        <dbReference type="ARBA" id="ARBA00003091"/>
    </source>
</evidence>
<keyword evidence="9" id="KW-0862">Zinc</keyword>
<dbReference type="PANTHER" id="PTHR11705">
    <property type="entry name" value="PROTEASE FAMILY M14 CARBOXYPEPTIDASE A,B"/>
    <property type="match status" value="1"/>
</dbReference>
<name>A0A084Q9J8_STAC4</name>
<evidence type="ECO:0000256" key="11">
    <source>
        <dbReference type="ARBA" id="ARBA00023049"/>
    </source>
</evidence>
<dbReference type="PRINTS" id="PR00765">
    <property type="entry name" value="CRBOXYPTASEA"/>
</dbReference>
<evidence type="ECO:0000256" key="14">
    <source>
        <dbReference type="SAM" id="SignalP"/>
    </source>
</evidence>
<dbReference type="OMA" id="DYQKDPA"/>
<evidence type="ECO:0000256" key="10">
    <source>
        <dbReference type="ARBA" id="ARBA00023026"/>
    </source>
</evidence>
<evidence type="ECO:0000256" key="4">
    <source>
        <dbReference type="ARBA" id="ARBA00005988"/>
    </source>
</evidence>
<dbReference type="SUPFAM" id="SSF54897">
    <property type="entry name" value="Protease propeptides/inhibitors"/>
    <property type="match status" value="1"/>
</dbReference>
<feature type="domain" description="Peptidase M14" evidence="15">
    <location>
        <begin position="127"/>
        <end position="432"/>
    </location>
</feature>
<dbReference type="PROSITE" id="PS52035">
    <property type="entry name" value="PEPTIDASE_M14"/>
    <property type="match status" value="1"/>
</dbReference>
<dbReference type="GO" id="GO:0008270">
    <property type="term" value="F:zinc ion binding"/>
    <property type="evidence" value="ECO:0007669"/>
    <property type="project" value="InterPro"/>
</dbReference>
<keyword evidence="12" id="KW-0865">Zymogen</keyword>
<dbReference type="SMART" id="SM00631">
    <property type="entry name" value="Zn_pept"/>
    <property type="match status" value="1"/>
</dbReference>
<dbReference type="CDD" id="cd03860">
    <property type="entry name" value="M14_CP_A-B_like"/>
    <property type="match status" value="1"/>
</dbReference>
<evidence type="ECO:0000313" key="16">
    <source>
        <dbReference type="EMBL" id="KFA60633.1"/>
    </source>
</evidence>
<dbReference type="InParanoid" id="A0A084Q9J8"/>
<dbReference type="GO" id="GO:0005576">
    <property type="term" value="C:extracellular region"/>
    <property type="evidence" value="ECO:0007669"/>
    <property type="project" value="UniProtKB-SubCell"/>
</dbReference>
<evidence type="ECO:0000256" key="9">
    <source>
        <dbReference type="ARBA" id="ARBA00022833"/>
    </source>
</evidence>
<dbReference type="Gene3D" id="3.40.630.10">
    <property type="entry name" value="Zn peptidases"/>
    <property type="match status" value="1"/>
</dbReference>
<dbReference type="GO" id="GO:0006508">
    <property type="term" value="P:proteolysis"/>
    <property type="evidence" value="ECO:0007669"/>
    <property type="project" value="UniProtKB-KW"/>
</dbReference>
<dbReference type="Pfam" id="PF00246">
    <property type="entry name" value="Peptidase_M14"/>
    <property type="match status" value="1"/>
</dbReference>
<evidence type="ECO:0000256" key="8">
    <source>
        <dbReference type="ARBA" id="ARBA00022801"/>
    </source>
</evidence>
<protein>
    <recommendedName>
        <fullName evidence="15">Peptidase M14 domain-containing protein</fullName>
    </recommendedName>
</protein>
<feature type="chain" id="PRO_5001778990" description="Peptidase M14 domain-containing protein" evidence="14">
    <location>
        <begin position="19"/>
        <end position="439"/>
    </location>
</feature>
<dbReference type="GO" id="GO:0004181">
    <property type="term" value="F:metallocarboxypeptidase activity"/>
    <property type="evidence" value="ECO:0007669"/>
    <property type="project" value="InterPro"/>
</dbReference>
<evidence type="ECO:0000256" key="3">
    <source>
        <dbReference type="ARBA" id="ARBA00004613"/>
    </source>
</evidence>
<dbReference type="FunFam" id="3.40.630.10:FF:000165">
    <property type="entry name" value="Glucan 1,4-alpha-glucosidase, putative"/>
    <property type="match status" value="1"/>
</dbReference>
<dbReference type="OrthoDB" id="3626597at2759"/>
<dbReference type="PANTHER" id="PTHR11705:SF143">
    <property type="entry name" value="SLL0236 PROTEIN"/>
    <property type="match status" value="1"/>
</dbReference>
<evidence type="ECO:0000256" key="1">
    <source>
        <dbReference type="ARBA" id="ARBA00001947"/>
    </source>
</evidence>
<dbReference type="STRING" id="1283841.A0A084Q9J8"/>
<keyword evidence="17" id="KW-1185">Reference proteome</keyword>
<evidence type="ECO:0000256" key="12">
    <source>
        <dbReference type="ARBA" id="ARBA00023145"/>
    </source>
</evidence>
<comment type="cofactor">
    <cofactor evidence="1">
        <name>Zn(2+)</name>
        <dbReference type="ChEBI" id="CHEBI:29105"/>
    </cofactor>
</comment>
<comment type="similarity">
    <text evidence="4 13">Belongs to the peptidase M14 family.</text>
</comment>
<keyword evidence="10" id="KW-0843">Virulence</keyword>
<dbReference type="SUPFAM" id="SSF53187">
    <property type="entry name" value="Zn-dependent exopeptidases"/>
    <property type="match status" value="1"/>
</dbReference>
<dbReference type="InterPro" id="IPR000834">
    <property type="entry name" value="Peptidase_M14"/>
</dbReference>
<evidence type="ECO:0000256" key="7">
    <source>
        <dbReference type="ARBA" id="ARBA00022729"/>
    </source>
</evidence>
<dbReference type="AlphaFoldDB" id="A0A084Q9J8"/>
<feature type="signal peptide" evidence="14">
    <location>
        <begin position="1"/>
        <end position="18"/>
    </location>
</feature>
<keyword evidence="8" id="KW-0378">Hydrolase</keyword>
<keyword evidence="7 14" id="KW-0732">Signal</keyword>
<accession>A0A084Q9J8</accession>
<evidence type="ECO:0000256" key="5">
    <source>
        <dbReference type="ARBA" id="ARBA00022525"/>
    </source>
</evidence>
<proteinExistence type="inferred from homology"/>
<evidence type="ECO:0000259" key="15">
    <source>
        <dbReference type="PROSITE" id="PS52035"/>
    </source>
</evidence>
<comment type="function">
    <text evidence="2">Extracellular metalloprotease that contributes to pathogenicity.</text>
</comment>